<gene>
    <name evidence="2" type="ORF">Pan44_27030</name>
</gene>
<feature type="compositionally biased region" description="Polar residues" evidence="1">
    <location>
        <begin position="11"/>
        <end position="22"/>
    </location>
</feature>
<accession>A0A517SEZ0</accession>
<keyword evidence="3" id="KW-1185">Reference proteome</keyword>
<dbReference type="InParanoid" id="A0A517SEZ0"/>
<dbReference type="KEGG" id="ccos:Pan44_27030"/>
<dbReference type="AlphaFoldDB" id="A0A517SEZ0"/>
<dbReference type="EMBL" id="CP036271">
    <property type="protein sequence ID" value="QDT54668.1"/>
    <property type="molecule type" value="Genomic_DNA"/>
</dbReference>
<protein>
    <submittedName>
        <fullName evidence="2">Uncharacterized protein</fullName>
    </submittedName>
</protein>
<reference evidence="2 3" key="1">
    <citation type="submission" date="2019-02" db="EMBL/GenBank/DDBJ databases">
        <title>Deep-cultivation of Planctomycetes and their phenomic and genomic characterization uncovers novel biology.</title>
        <authorList>
            <person name="Wiegand S."/>
            <person name="Jogler M."/>
            <person name="Boedeker C."/>
            <person name="Pinto D."/>
            <person name="Vollmers J."/>
            <person name="Rivas-Marin E."/>
            <person name="Kohn T."/>
            <person name="Peeters S.H."/>
            <person name="Heuer A."/>
            <person name="Rast P."/>
            <person name="Oberbeckmann S."/>
            <person name="Bunk B."/>
            <person name="Jeske O."/>
            <person name="Meyerdierks A."/>
            <person name="Storesund J.E."/>
            <person name="Kallscheuer N."/>
            <person name="Luecker S."/>
            <person name="Lage O.M."/>
            <person name="Pohl T."/>
            <person name="Merkel B.J."/>
            <person name="Hornburger P."/>
            <person name="Mueller R.-W."/>
            <person name="Bruemmer F."/>
            <person name="Labrenz M."/>
            <person name="Spormann A.M."/>
            <person name="Op den Camp H."/>
            <person name="Overmann J."/>
            <person name="Amann R."/>
            <person name="Jetten M.S.M."/>
            <person name="Mascher T."/>
            <person name="Medema M.H."/>
            <person name="Devos D.P."/>
            <person name="Kaster A.-K."/>
            <person name="Ovreas L."/>
            <person name="Rohde M."/>
            <person name="Galperin M.Y."/>
            <person name="Jogler C."/>
        </authorList>
    </citation>
    <scope>NUCLEOTIDE SEQUENCE [LARGE SCALE GENOMIC DNA]</scope>
    <source>
        <strain evidence="2 3">Pan44</strain>
    </source>
</reference>
<organism evidence="2 3">
    <name type="scientific">Caulifigura coniformis</name>
    <dbReference type="NCBI Taxonomy" id="2527983"/>
    <lineage>
        <taxon>Bacteria</taxon>
        <taxon>Pseudomonadati</taxon>
        <taxon>Planctomycetota</taxon>
        <taxon>Planctomycetia</taxon>
        <taxon>Planctomycetales</taxon>
        <taxon>Planctomycetaceae</taxon>
        <taxon>Caulifigura</taxon>
    </lineage>
</organism>
<dbReference type="Proteomes" id="UP000315700">
    <property type="component" value="Chromosome"/>
</dbReference>
<feature type="region of interest" description="Disordered" evidence="1">
    <location>
        <begin position="1"/>
        <end position="22"/>
    </location>
</feature>
<evidence type="ECO:0000256" key="1">
    <source>
        <dbReference type="SAM" id="MobiDB-lite"/>
    </source>
</evidence>
<proteinExistence type="predicted"/>
<dbReference type="RefSeq" id="WP_145030506.1">
    <property type="nucleotide sequence ID" value="NZ_CP036271.1"/>
</dbReference>
<evidence type="ECO:0000313" key="2">
    <source>
        <dbReference type="EMBL" id="QDT54668.1"/>
    </source>
</evidence>
<sequence length="80" mass="8852">MKTARKAPAFASTTRMRSQVPQTVSDPLDAELWVPTRFDATIPLRDAHWLRTHFPDAKDAEAFISMAVVSAVAEAKGGRR</sequence>
<evidence type="ECO:0000313" key="3">
    <source>
        <dbReference type="Proteomes" id="UP000315700"/>
    </source>
</evidence>
<name>A0A517SEZ0_9PLAN</name>